<gene>
    <name evidence="15" type="ORF">M8A51_04475</name>
</gene>
<keyword evidence="6" id="KW-0732">Signal</keyword>
<dbReference type="PROSITE" id="PS52016">
    <property type="entry name" value="TONB_DEPENDENT_REC_3"/>
    <property type="match status" value="1"/>
</dbReference>
<comment type="similarity">
    <text evidence="2 11 12">Belongs to the TonB-dependent receptor family.</text>
</comment>
<name>A0ABT0YJ85_9BURK</name>
<keyword evidence="7 12" id="KW-0798">TonB box</keyword>
<evidence type="ECO:0000256" key="6">
    <source>
        <dbReference type="ARBA" id="ARBA00022729"/>
    </source>
</evidence>
<keyword evidence="16" id="KW-1185">Reference proteome</keyword>
<reference evidence="15" key="1">
    <citation type="submission" date="2022-05" db="EMBL/GenBank/DDBJ databases">
        <title>Schlegelella sp. nov., isolated from mangrove soil.</title>
        <authorList>
            <person name="Liu Y."/>
            <person name="Ge X."/>
            <person name="Liu W."/>
        </authorList>
    </citation>
    <scope>NUCLEOTIDE SEQUENCE</scope>
    <source>
        <strain evidence="15">S2-27</strain>
    </source>
</reference>
<evidence type="ECO:0000313" key="16">
    <source>
        <dbReference type="Proteomes" id="UP001165541"/>
    </source>
</evidence>
<dbReference type="Proteomes" id="UP001165541">
    <property type="component" value="Unassembled WGS sequence"/>
</dbReference>
<evidence type="ECO:0000256" key="5">
    <source>
        <dbReference type="ARBA" id="ARBA00022692"/>
    </source>
</evidence>
<comment type="caution">
    <text evidence="15">The sequence shown here is derived from an EMBL/GenBank/DDBJ whole genome shotgun (WGS) entry which is preliminary data.</text>
</comment>
<dbReference type="Pfam" id="PF00593">
    <property type="entry name" value="TonB_dep_Rec_b-barrel"/>
    <property type="match status" value="1"/>
</dbReference>
<dbReference type="Gene3D" id="2.40.170.20">
    <property type="entry name" value="TonB-dependent receptor, beta-barrel domain"/>
    <property type="match status" value="1"/>
</dbReference>
<dbReference type="EMBL" id="JAMKFE010000002">
    <property type="protein sequence ID" value="MCM5678786.1"/>
    <property type="molecule type" value="Genomic_DNA"/>
</dbReference>
<proteinExistence type="inferred from homology"/>
<dbReference type="InterPro" id="IPR012910">
    <property type="entry name" value="Plug_dom"/>
</dbReference>
<comment type="subcellular location">
    <subcellularLocation>
        <location evidence="1 11">Cell outer membrane</location>
        <topology evidence="1 11">Multi-pass membrane protein</topology>
    </subcellularLocation>
</comment>
<evidence type="ECO:0000259" key="13">
    <source>
        <dbReference type="Pfam" id="PF00593"/>
    </source>
</evidence>
<feature type="domain" description="TonB-dependent receptor plug" evidence="14">
    <location>
        <begin position="69"/>
        <end position="176"/>
    </location>
</feature>
<dbReference type="Pfam" id="PF07715">
    <property type="entry name" value="Plug"/>
    <property type="match status" value="1"/>
</dbReference>
<dbReference type="InterPro" id="IPR039426">
    <property type="entry name" value="TonB-dep_rcpt-like"/>
</dbReference>
<evidence type="ECO:0000313" key="15">
    <source>
        <dbReference type="EMBL" id="MCM5678786.1"/>
    </source>
</evidence>
<keyword evidence="4 11" id="KW-1134">Transmembrane beta strand</keyword>
<evidence type="ECO:0000256" key="7">
    <source>
        <dbReference type="ARBA" id="ARBA00023077"/>
    </source>
</evidence>
<dbReference type="InterPro" id="IPR000531">
    <property type="entry name" value="Beta-barrel_TonB"/>
</dbReference>
<sequence>MFVSDKQQAVQRPGGTAKRAVGRALIAAAAAALPWGAASGRAVDLADLSLEQLRDIVVTSVSRRDEPLSRAAASVFVISSDDIRRSGATTLPEALRLAPTLDIARADANQYAISARGFNNVLANKMLVMIDGRTLYTPLFSGVFWEVQDVLLEDVERIEVITGPSTALWGTNAVGGLIHVITRRAQDTQGSAALVHGGTGERGAAVRHGGRWGDNGHYRLYFKQHDRRHTEKADGEDVRDASDGGQAGFRADWELAGDRLTLQGDLYRVSIEQAPGLRKASGGNLLGRWRRQIDARSHALARVYFDRTRREQPALFLGRESRFDETLDTVDVVVQYALHHGGRHELLLGAGYRRARDDVDNPAAFAFVLPDRTLQWSRVFAQDVVALSQDLHLTLSASVERNPYTGTEVLPSLRLAWRRTAEQVWWAGISRAVRAPSRIDREFYAPAEPPYLYAGGQDFRAEVSDVIEVGHRAQPYEALSYSVTAFHHRHRRLRSLTPTAGGAVFDNGIEGTTGGLQGWISWRPTRSWRLQAGGVVQDQRLHLRDGYADAGGLQALGNDPSHWWSLRSAVDVTPALAWDLALRRVGARPDPRVPAYTAVDTRLAWRARNHLELALVVHNLFDPGHVEWGAAGNRAEFGRAASLQLRWRL</sequence>
<dbReference type="SUPFAM" id="SSF56935">
    <property type="entry name" value="Porins"/>
    <property type="match status" value="1"/>
</dbReference>
<keyword evidence="5 11" id="KW-0812">Transmembrane</keyword>
<evidence type="ECO:0000256" key="4">
    <source>
        <dbReference type="ARBA" id="ARBA00022452"/>
    </source>
</evidence>
<evidence type="ECO:0000256" key="2">
    <source>
        <dbReference type="ARBA" id="ARBA00009810"/>
    </source>
</evidence>
<keyword evidence="9 15" id="KW-0675">Receptor</keyword>
<protein>
    <submittedName>
        <fullName evidence="15">TonB-dependent receptor</fullName>
    </submittedName>
</protein>
<accession>A0ABT0YJ85</accession>
<dbReference type="PANTHER" id="PTHR30069">
    <property type="entry name" value="TONB-DEPENDENT OUTER MEMBRANE RECEPTOR"/>
    <property type="match status" value="1"/>
</dbReference>
<evidence type="ECO:0000256" key="3">
    <source>
        <dbReference type="ARBA" id="ARBA00022448"/>
    </source>
</evidence>
<evidence type="ECO:0000256" key="1">
    <source>
        <dbReference type="ARBA" id="ARBA00004571"/>
    </source>
</evidence>
<evidence type="ECO:0000256" key="12">
    <source>
        <dbReference type="RuleBase" id="RU003357"/>
    </source>
</evidence>
<evidence type="ECO:0000256" key="9">
    <source>
        <dbReference type="ARBA" id="ARBA00023170"/>
    </source>
</evidence>
<keyword evidence="3 11" id="KW-0813">Transport</keyword>
<evidence type="ECO:0000256" key="8">
    <source>
        <dbReference type="ARBA" id="ARBA00023136"/>
    </source>
</evidence>
<dbReference type="Gene3D" id="2.170.130.10">
    <property type="entry name" value="TonB-dependent receptor, plug domain"/>
    <property type="match status" value="1"/>
</dbReference>
<evidence type="ECO:0000256" key="10">
    <source>
        <dbReference type="ARBA" id="ARBA00023237"/>
    </source>
</evidence>
<evidence type="ECO:0000259" key="14">
    <source>
        <dbReference type="Pfam" id="PF07715"/>
    </source>
</evidence>
<dbReference type="RefSeq" id="WP_251776919.1">
    <property type="nucleotide sequence ID" value="NZ_JAMKFE010000002.1"/>
</dbReference>
<keyword evidence="8 11" id="KW-0472">Membrane</keyword>
<dbReference type="InterPro" id="IPR036942">
    <property type="entry name" value="Beta-barrel_TonB_sf"/>
</dbReference>
<feature type="domain" description="TonB-dependent receptor-like beta-barrel" evidence="13">
    <location>
        <begin position="210"/>
        <end position="620"/>
    </location>
</feature>
<evidence type="ECO:0000256" key="11">
    <source>
        <dbReference type="PROSITE-ProRule" id="PRU01360"/>
    </source>
</evidence>
<keyword evidence="10 11" id="KW-0998">Cell outer membrane</keyword>
<dbReference type="InterPro" id="IPR037066">
    <property type="entry name" value="Plug_dom_sf"/>
</dbReference>
<dbReference type="PANTHER" id="PTHR30069:SF29">
    <property type="entry name" value="HEMOGLOBIN AND HEMOGLOBIN-HAPTOGLOBIN-BINDING PROTEIN 1-RELATED"/>
    <property type="match status" value="1"/>
</dbReference>
<organism evidence="15 16">
    <name type="scientific">Caldimonas mangrovi</name>
    <dbReference type="NCBI Taxonomy" id="2944811"/>
    <lineage>
        <taxon>Bacteria</taxon>
        <taxon>Pseudomonadati</taxon>
        <taxon>Pseudomonadota</taxon>
        <taxon>Betaproteobacteria</taxon>
        <taxon>Burkholderiales</taxon>
        <taxon>Sphaerotilaceae</taxon>
        <taxon>Caldimonas</taxon>
    </lineage>
</organism>